<evidence type="ECO:0000313" key="2">
    <source>
        <dbReference type="EMBL" id="RNG31890.1"/>
    </source>
</evidence>
<gene>
    <name evidence="2" type="ORF">EEJ42_08385</name>
</gene>
<sequence>MNAGKGRRSGGAGGGCGTIPGSRAITHSSPLSTYSAPGALRQGPRRAAEFPAVARTCGNGVATCVCCCRSTG</sequence>
<protein>
    <submittedName>
        <fullName evidence="2">Uncharacterized protein</fullName>
    </submittedName>
</protein>
<name>A0A3M8WRL6_9ACTN</name>
<feature type="region of interest" description="Disordered" evidence="1">
    <location>
        <begin position="1"/>
        <end position="38"/>
    </location>
</feature>
<feature type="compositionally biased region" description="Polar residues" evidence="1">
    <location>
        <begin position="25"/>
        <end position="35"/>
    </location>
</feature>
<keyword evidence="3" id="KW-1185">Reference proteome</keyword>
<feature type="compositionally biased region" description="Gly residues" evidence="1">
    <location>
        <begin position="9"/>
        <end position="18"/>
    </location>
</feature>
<dbReference type="EMBL" id="RIBZ01000108">
    <property type="protein sequence ID" value="RNG31890.1"/>
    <property type="molecule type" value="Genomic_DNA"/>
</dbReference>
<reference evidence="2 3" key="1">
    <citation type="submission" date="2018-11" db="EMBL/GenBank/DDBJ databases">
        <title>The Potential of Streptomyces as Biocontrol Agents against the Tomato grey mould, Botrytis cinerea (Gray mold) Frontiers in Microbiology.</title>
        <authorList>
            <person name="Li D."/>
        </authorList>
    </citation>
    <scope>NUCLEOTIDE SEQUENCE [LARGE SCALE GENOMIC DNA]</scope>
    <source>
        <strain evidence="2 3">NEAU-LD23</strain>
    </source>
</reference>
<comment type="caution">
    <text evidence="2">The sequence shown here is derived from an EMBL/GenBank/DDBJ whole genome shotgun (WGS) entry which is preliminary data.</text>
</comment>
<organism evidence="2 3">
    <name type="scientific">Streptomyces botrytidirepellens</name>
    <dbReference type="NCBI Taxonomy" id="2486417"/>
    <lineage>
        <taxon>Bacteria</taxon>
        <taxon>Bacillati</taxon>
        <taxon>Actinomycetota</taxon>
        <taxon>Actinomycetes</taxon>
        <taxon>Kitasatosporales</taxon>
        <taxon>Streptomycetaceae</taxon>
        <taxon>Streptomyces</taxon>
    </lineage>
</organism>
<dbReference type="Proteomes" id="UP000275401">
    <property type="component" value="Unassembled WGS sequence"/>
</dbReference>
<evidence type="ECO:0000313" key="3">
    <source>
        <dbReference type="Proteomes" id="UP000275401"/>
    </source>
</evidence>
<accession>A0A3M8WRL6</accession>
<dbReference type="AlphaFoldDB" id="A0A3M8WRL6"/>
<proteinExistence type="predicted"/>
<evidence type="ECO:0000256" key="1">
    <source>
        <dbReference type="SAM" id="MobiDB-lite"/>
    </source>
</evidence>